<sequence>MSNSVPSSPSSSSSMASHAAIMQSFSCTSPSTDSLESTSHFVPVPSTSPRPIETFTHSLTRPLQFQKGPFLNLSHYLLFPSPLNFDQHLLQPKSWYIGRKGRSMKLSTYSKMAISRTLRKKKMELEMELIKQQIKLMQAQTAYYVNLANSTSNPI</sequence>
<name>A0A553N6S1_TIGCA</name>
<evidence type="ECO:0000313" key="2">
    <source>
        <dbReference type="Proteomes" id="UP000318571"/>
    </source>
</evidence>
<keyword evidence="2" id="KW-1185">Reference proteome</keyword>
<dbReference type="Proteomes" id="UP000318571">
    <property type="component" value="Chromosome 8"/>
</dbReference>
<reference evidence="1 2" key="1">
    <citation type="journal article" date="2018" name="Nat. Ecol. Evol.">
        <title>Genomic signatures of mitonuclear coevolution across populations of Tigriopus californicus.</title>
        <authorList>
            <person name="Barreto F.S."/>
            <person name="Watson E.T."/>
            <person name="Lima T.G."/>
            <person name="Willett C.S."/>
            <person name="Edmands S."/>
            <person name="Li W."/>
            <person name="Burton R.S."/>
        </authorList>
    </citation>
    <scope>NUCLEOTIDE SEQUENCE [LARGE SCALE GENOMIC DNA]</scope>
    <source>
        <strain evidence="1 2">San Diego</strain>
    </source>
</reference>
<protein>
    <submittedName>
        <fullName evidence="1">Uncharacterized protein</fullName>
    </submittedName>
</protein>
<comment type="caution">
    <text evidence="1">The sequence shown here is derived from an EMBL/GenBank/DDBJ whole genome shotgun (WGS) entry which is preliminary data.</text>
</comment>
<dbReference type="AlphaFoldDB" id="A0A553N6S1"/>
<dbReference type="EMBL" id="VCGU01000459">
    <property type="protein sequence ID" value="TRY61127.1"/>
    <property type="molecule type" value="Genomic_DNA"/>
</dbReference>
<evidence type="ECO:0000313" key="1">
    <source>
        <dbReference type="EMBL" id="TRY61127.1"/>
    </source>
</evidence>
<proteinExistence type="predicted"/>
<organism evidence="1 2">
    <name type="scientific">Tigriopus californicus</name>
    <name type="common">Marine copepod</name>
    <dbReference type="NCBI Taxonomy" id="6832"/>
    <lineage>
        <taxon>Eukaryota</taxon>
        <taxon>Metazoa</taxon>
        <taxon>Ecdysozoa</taxon>
        <taxon>Arthropoda</taxon>
        <taxon>Crustacea</taxon>
        <taxon>Multicrustacea</taxon>
        <taxon>Hexanauplia</taxon>
        <taxon>Copepoda</taxon>
        <taxon>Harpacticoida</taxon>
        <taxon>Harpacticidae</taxon>
        <taxon>Tigriopus</taxon>
    </lineage>
</organism>
<accession>A0A553N6S1</accession>
<feature type="non-terminal residue" evidence="1">
    <location>
        <position position="155"/>
    </location>
</feature>
<gene>
    <name evidence="1" type="ORF">TCAL_16313</name>
</gene>